<dbReference type="Proteomes" id="UP000031518">
    <property type="component" value="Unassembled WGS sequence"/>
</dbReference>
<sequence>MAIYTLNWAPSATDGSPGRLSRMGKRTKLLLKSLAVTLGTLGVGLWMRRRRAHRLPQNVWARPGMKVTFRAELMPGRDAAQRTFRVKKILPNGRIILDGVSGEHVEAEFETAH</sequence>
<evidence type="ECO:0000313" key="3">
    <source>
        <dbReference type="Proteomes" id="UP000031518"/>
    </source>
</evidence>
<accession>A0A0B6X310</accession>
<protein>
    <submittedName>
        <fullName evidence="2">Uncharacterized protein</fullName>
    </submittedName>
</protein>
<keyword evidence="1" id="KW-0812">Transmembrane</keyword>
<proteinExistence type="predicted"/>
<reference evidence="2 3" key="1">
    <citation type="submission" date="2013-12" db="EMBL/GenBank/DDBJ databases">
        <authorList>
            <person name="Stott M."/>
        </authorList>
    </citation>
    <scope>NUCLEOTIDE SEQUENCE [LARGE SCALE GENOMIC DNA]</scope>
    <source>
        <strain evidence="2 3">K22</strain>
    </source>
</reference>
<evidence type="ECO:0000313" key="2">
    <source>
        <dbReference type="EMBL" id="CDM66680.1"/>
    </source>
</evidence>
<keyword evidence="1" id="KW-0472">Membrane</keyword>
<feature type="transmembrane region" description="Helical" evidence="1">
    <location>
        <begin position="29"/>
        <end position="47"/>
    </location>
</feature>
<dbReference type="RefSeq" id="WP_157770886.1">
    <property type="nucleotide sequence ID" value="NZ_CBXV010000008.1"/>
</dbReference>
<dbReference type="AlphaFoldDB" id="A0A0B6X310"/>
<gene>
    <name evidence="2" type="ORF">PYK22_02713</name>
</gene>
<keyword evidence="3" id="KW-1185">Reference proteome</keyword>
<organism evidence="2 3">
    <name type="scientific">Pyrinomonas methylaliphatogenes</name>
    <dbReference type="NCBI Taxonomy" id="454194"/>
    <lineage>
        <taxon>Bacteria</taxon>
        <taxon>Pseudomonadati</taxon>
        <taxon>Acidobacteriota</taxon>
        <taxon>Blastocatellia</taxon>
        <taxon>Blastocatellales</taxon>
        <taxon>Pyrinomonadaceae</taxon>
        <taxon>Pyrinomonas</taxon>
    </lineage>
</organism>
<name>A0A0B6X310_9BACT</name>
<reference evidence="2 3" key="2">
    <citation type="submission" date="2015-01" db="EMBL/GenBank/DDBJ databases">
        <title>Complete genome sequence of Pyrinomonas methylaliphatogenes type strain K22T.</title>
        <authorList>
            <person name="Lee K.C.Y."/>
            <person name="Power J.F."/>
            <person name="Dunfield P.F."/>
            <person name="Morgan X.C."/>
            <person name="Huttenhower C."/>
            <person name="Stott M.B."/>
        </authorList>
    </citation>
    <scope>NUCLEOTIDE SEQUENCE [LARGE SCALE GENOMIC DNA]</scope>
    <source>
        <strain evidence="2 3">K22</strain>
    </source>
</reference>
<dbReference type="STRING" id="454194.PYK22_02713"/>
<evidence type="ECO:0000256" key="1">
    <source>
        <dbReference type="SAM" id="Phobius"/>
    </source>
</evidence>
<keyword evidence="1" id="KW-1133">Transmembrane helix</keyword>
<dbReference type="EMBL" id="CBXV010000008">
    <property type="protein sequence ID" value="CDM66680.1"/>
    <property type="molecule type" value="Genomic_DNA"/>
</dbReference>